<dbReference type="Proteomes" id="UP000190285">
    <property type="component" value="Unassembled WGS sequence"/>
</dbReference>
<dbReference type="EMBL" id="FUZT01000008">
    <property type="protein sequence ID" value="SKC79993.1"/>
    <property type="molecule type" value="Genomic_DNA"/>
</dbReference>
<dbReference type="OrthoDB" id="1705293at2"/>
<dbReference type="RefSeq" id="WP_139380371.1">
    <property type="nucleotide sequence ID" value="NZ_FUZT01000008.1"/>
</dbReference>
<gene>
    <name evidence="1" type="ORF">SAMN02194393_03408</name>
</gene>
<dbReference type="STRING" id="36842.SAMN02194393_03408"/>
<sequence length="314" mass="35584">MTNNQIIAVWGSANSGKTITTMKLAKELSKRKKNVIVVMCDLSSPALMTVLPNQGIGDKTLGNILSAPQITQETILSQCITLKKNEYLTFIGYKQGDNIFSYAEYDRERAVDFLILLRHLADYIIVDCTSNIETNILSATALEMADVVLRHITCDLKSISFYESHLPLISHRRFKANDHIKILSNIKDYEAKSPVIQRFRGVKYHLPHRQEIEEQFLSGILLESLVSKKSKQYNDTISKIVEAIISTDSEATSLNNEKKSSEILQSIKDSIISFIDKFKSTMDKEKVSMDRKANKLSFKDKLFKILKKENGGIQ</sequence>
<reference evidence="1 2" key="1">
    <citation type="submission" date="2017-02" db="EMBL/GenBank/DDBJ databases">
        <authorList>
            <person name="Peterson S.W."/>
        </authorList>
    </citation>
    <scope>NUCLEOTIDE SEQUENCE [LARGE SCALE GENOMIC DNA]</scope>
    <source>
        <strain evidence="1 2">M1</strain>
    </source>
</reference>
<evidence type="ECO:0000313" key="1">
    <source>
        <dbReference type="EMBL" id="SKC79993.1"/>
    </source>
</evidence>
<proteinExistence type="predicted"/>
<evidence type="ECO:0000313" key="2">
    <source>
        <dbReference type="Proteomes" id="UP000190285"/>
    </source>
</evidence>
<dbReference type="Gene3D" id="3.40.50.300">
    <property type="entry name" value="P-loop containing nucleotide triphosphate hydrolases"/>
    <property type="match status" value="1"/>
</dbReference>
<name>A0A1T5LVT9_9FIRM</name>
<dbReference type="AlphaFoldDB" id="A0A1T5LVT9"/>
<dbReference type="SUPFAM" id="SSF52540">
    <property type="entry name" value="P-loop containing nucleoside triphosphate hydrolases"/>
    <property type="match status" value="1"/>
</dbReference>
<keyword evidence="2" id="KW-1185">Reference proteome</keyword>
<accession>A0A1T5LVT9</accession>
<organism evidence="1 2">
    <name type="scientific">Maledivibacter halophilus</name>
    <dbReference type="NCBI Taxonomy" id="36842"/>
    <lineage>
        <taxon>Bacteria</taxon>
        <taxon>Bacillati</taxon>
        <taxon>Bacillota</taxon>
        <taxon>Clostridia</taxon>
        <taxon>Peptostreptococcales</taxon>
        <taxon>Caminicellaceae</taxon>
        <taxon>Maledivibacter</taxon>
    </lineage>
</organism>
<dbReference type="InterPro" id="IPR027417">
    <property type="entry name" value="P-loop_NTPase"/>
</dbReference>
<protein>
    <submittedName>
        <fullName evidence="1">Cellulose biosynthesis protein BcsQ</fullName>
    </submittedName>
</protein>